<evidence type="ECO:0000313" key="1">
    <source>
        <dbReference type="EMBL" id="SFO69511.1"/>
    </source>
</evidence>
<dbReference type="InterPro" id="IPR029058">
    <property type="entry name" value="AB_hydrolase_fold"/>
</dbReference>
<proteinExistence type="predicted"/>
<gene>
    <name evidence="1" type="ORF">SAMN03084138_00058</name>
</gene>
<dbReference type="OrthoDB" id="9803578at2"/>
<reference evidence="1 2" key="1">
    <citation type="submission" date="2016-10" db="EMBL/GenBank/DDBJ databases">
        <authorList>
            <person name="de Groot N.N."/>
        </authorList>
    </citation>
    <scope>NUCLEOTIDE SEQUENCE [LARGE SCALE GENOMIC DNA]</scope>
    <source>
        <strain evidence="1 2">DSM 15893</strain>
    </source>
</reference>
<sequence>MRSEVEAIIQMREEHVTSVNVNTNKSVIERFSFQAPSLIDNAAGETANRDIVVYLPPSYEASPDCFYPIVYVLHGYDASPESWFTQAEGVPALNEIMDSLIESGEVEEMILVAVDGTNSLFGSWYLNSDVSGNAMDYVARDLIAEVESRYRACSDKRALFGHSMGGFGAFNIAFHFPNTYQAIAALSPAAMMLVPHDYQKHADFFGDQIRRYCNDEDVAWFIIAYLSILRGVAPNADNAPSFIATNMKDAMAALEALGLSQLSKTHARNVGLLPFYTEIGTQEDDVFDMPVLTQFEQMVSTMKENGLNITHTTFEGGHVDKITDQIIRALTFIGPFLR</sequence>
<dbReference type="GO" id="GO:0016787">
    <property type="term" value="F:hydrolase activity"/>
    <property type="evidence" value="ECO:0007669"/>
    <property type="project" value="UniProtKB-KW"/>
</dbReference>
<dbReference type="STRING" id="1121869.SAMN03084138_00058"/>
<dbReference type="SUPFAM" id="SSF53474">
    <property type="entry name" value="alpha/beta-Hydrolases"/>
    <property type="match status" value="1"/>
</dbReference>
<dbReference type="GeneID" id="35873801"/>
<dbReference type="Pfam" id="PF00756">
    <property type="entry name" value="Esterase"/>
    <property type="match status" value="1"/>
</dbReference>
<keyword evidence="1" id="KW-0378">Hydrolase</keyword>
<dbReference type="Gene3D" id="3.40.50.1820">
    <property type="entry name" value="alpha/beta hydrolase"/>
    <property type="match status" value="1"/>
</dbReference>
<dbReference type="RefSeq" id="WP_074924801.1">
    <property type="nucleotide sequence ID" value="NZ_FOWR01000001.1"/>
</dbReference>
<dbReference type="InterPro" id="IPR050583">
    <property type="entry name" value="Mycobacterial_A85_antigen"/>
</dbReference>
<dbReference type="PANTHER" id="PTHR48098">
    <property type="entry name" value="ENTEROCHELIN ESTERASE-RELATED"/>
    <property type="match status" value="1"/>
</dbReference>
<dbReference type="InterPro" id="IPR000801">
    <property type="entry name" value="Esterase-like"/>
</dbReference>
<dbReference type="Proteomes" id="UP000182692">
    <property type="component" value="Unassembled WGS sequence"/>
</dbReference>
<dbReference type="AlphaFoldDB" id="A0A1I5JAV5"/>
<evidence type="ECO:0000313" key="2">
    <source>
        <dbReference type="Proteomes" id="UP000182692"/>
    </source>
</evidence>
<name>A0A1I5JAV5_9GAMM</name>
<organism evidence="1 2">
    <name type="scientific">Enterovibrio norvegicus DSM 15893</name>
    <dbReference type="NCBI Taxonomy" id="1121869"/>
    <lineage>
        <taxon>Bacteria</taxon>
        <taxon>Pseudomonadati</taxon>
        <taxon>Pseudomonadota</taxon>
        <taxon>Gammaproteobacteria</taxon>
        <taxon>Vibrionales</taxon>
        <taxon>Vibrionaceae</taxon>
        <taxon>Enterovibrio</taxon>
    </lineage>
</organism>
<dbReference type="PANTHER" id="PTHR48098:SF6">
    <property type="entry name" value="FERRI-BACILLIBACTIN ESTERASE BESA"/>
    <property type="match status" value="1"/>
</dbReference>
<dbReference type="EMBL" id="FOWR01000001">
    <property type="protein sequence ID" value="SFO69511.1"/>
    <property type="molecule type" value="Genomic_DNA"/>
</dbReference>
<protein>
    <submittedName>
        <fullName evidence="1">S-formylglutathione hydrolase FrmB</fullName>
    </submittedName>
</protein>
<accession>A0A1I5JAV5</accession>